<protein>
    <submittedName>
        <fullName evidence="1">Uncharacterized protein</fullName>
    </submittedName>
</protein>
<proteinExistence type="predicted"/>
<evidence type="ECO:0000313" key="2">
    <source>
        <dbReference type="Proteomes" id="UP000237105"/>
    </source>
</evidence>
<gene>
    <name evidence="1" type="ORF">PanWU01x14_017260</name>
</gene>
<dbReference type="OrthoDB" id="10507748at2759"/>
<sequence length="127" mass="14407">MMVNCQNLARGTKEVAQHIKKLRTSSPTFDVPISFKETYQEKTEMWRDDDCDDYYDEEEAHELLEDEQSDVTIDLSSSIVIISKTLPTVLLPSTPSSLCVAAYELELKIMFSYQANYSNKSRVGIAG</sequence>
<comment type="caution">
    <text evidence="1">The sequence shown here is derived from an EMBL/GenBank/DDBJ whole genome shotgun (WGS) entry which is preliminary data.</text>
</comment>
<evidence type="ECO:0000313" key="1">
    <source>
        <dbReference type="EMBL" id="PON78827.1"/>
    </source>
</evidence>
<dbReference type="AlphaFoldDB" id="A0A2P5DZW9"/>
<reference evidence="2" key="1">
    <citation type="submission" date="2016-06" db="EMBL/GenBank/DDBJ databases">
        <title>Parallel loss of symbiosis genes in relatives of nitrogen-fixing non-legume Parasponia.</title>
        <authorList>
            <person name="Van Velzen R."/>
            <person name="Holmer R."/>
            <person name="Bu F."/>
            <person name="Rutten L."/>
            <person name="Van Zeijl A."/>
            <person name="Liu W."/>
            <person name="Santuari L."/>
            <person name="Cao Q."/>
            <person name="Sharma T."/>
            <person name="Shen D."/>
            <person name="Roswanjaya Y."/>
            <person name="Wardhani T."/>
            <person name="Kalhor M.S."/>
            <person name="Jansen J."/>
            <person name="Van den Hoogen J."/>
            <person name="Gungor B."/>
            <person name="Hartog M."/>
            <person name="Hontelez J."/>
            <person name="Verver J."/>
            <person name="Yang W.-C."/>
            <person name="Schijlen E."/>
            <person name="Repin R."/>
            <person name="Schilthuizen M."/>
            <person name="Schranz E."/>
            <person name="Heidstra R."/>
            <person name="Miyata K."/>
            <person name="Fedorova E."/>
            <person name="Kohlen W."/>
            <person name="Bisseling T."/>
            <person name="Smit S."/>
            <person name="Geurts R."/>
        </authorList>
    </citation>
    <scope>NUCLEOTIDE SEQUENCE [LARGE SCALE GENOMIC DNA]</scope>
    <source>
        <strain evidence="2">cv. WU1-14</strain>
    </source>
</reference>
<accession>A0A2P5DZW9</accession>
<organism evidence="1 2">
    <name type="scientific">Parasponia andersonii</name>
    <name type="common">Sponia andersonii</name>
    <dbReference type="NCBI Taxonomy" id="3476"/>
    <lineage>
        <taxon>Eukaryota</taxon>
        <taxon>Viridiplantae</taxon>
        <taxon>Streptophyta</taxon>
        <taxon>Embryophyta</taxon>
        <taxon>Tracheophyta</taxon>
        <taxon>Spermatophyta</taxon>
        <taxon>Magnoliopsida</taxon>
        <taxon>eudicotyledons</taxon>
        <taxon>Gunneridae</taxon>
        <taxon>Pentapetalae</taxon>
        <taxon>rosids</taxon>
        <taxon>fabids</taxon>
        <taxon>Rosales</taxon>
        <taxon>Cannabaceae</taxon>
        <taxon>Parasponia</taxon>
    </lineage>
</organism>
<name>A0A2P5DZW9_PARAD</name>
<keyword evidence="2" id="KW-1185">Reference proteome</keyword>
<dbReference type="EMBL" id="JXTB01000007">
    <property type="protein sequence ID" value="PON78827.1"/>
    <property type="molecule type" value="Genomic_DNA"/>
</dbReference>
<dbReference type="Proteomes" id="UP000237105">
    <property type="component" value="Unassembled WGS sequence"/>
</dbReference>